<organism evidence="1 2">
    <name type="scientific">Nocardioides flavescens</name>
    <dbReference type="NCBI Taxonomy" id="2691959"/>
    <lineage>
        <taxon>Bacteria</taxon>
        <taxon>Bacillati</taxon>
        <taxon>Actinomycetota</taxon>
        <taxon>Actinomycetes</taxon>
        <taxon>Propionibacteriales</taxon>
        <taxon>Nocardioidaceae</taxon>
        <taxon>Nocardioides</taxon>
    </lineage>
</organism>
<dbReference type="SUPFAM" id="SSF55681">
    <property type="entry name" value="Class II aaRS and biotin synthetases"/>
    <property type="match status" value="1"/>
</dbReference>
<sequence length="306" mass="33864">MAEGGAPYTTPDDLRTTLEEAGVFRTTAVDGVYHRSWDWERVLRGVEQHVMGKRVATDAPRRWFPPVMPREEFLKTDYLRSFPDLVGSIDVFDGTDKEHRALLAVLEDGGDWTSHLTPGEVVLPSSVCHPLYGTLPTDVPEDGLDEECSGWSFRHEPSLDPARMQMFRIYEYVRIGTPAQALAHRDEWLDRGLAALGELGLPVRSEAANDPFFGRVGKMLAANQLESSLKYEMVVDLTDVRPTAIGSSNYHEDHFGDTFGLHLADGTPAHSSCIGFGLDRITLALFAVHGVDVAGWPAEVRSALQC</sequence>
<dbReference type="RefSeq" id="WP_160874454.1">
    <property type="nucleotide sequence ID" value="NZ_WUEK01000001.1"/>
</dbReference>
<dbReference type="Proteomes" id="UP000473325">
    <property type="component" value="Unassembled WGS sequence"/>
</dbReference>
<protein>
    <submittedName>
        <fullName evidence="1">Amino acid--[acyl-carrier-protein] ligase</fullName>
        <ecNumber evidence="1">6.2.1.n2</ecNumber>
    </submittedName>
</protein>
<evidence type="ECO:0000313" key="2">
    <source>
        <dbReference type="Proteomes" id="UP000473325"/>
    </source>
</evidence>
<evidence type="ECO:0000313" key="1">
    <source>
        <dbReference type="EMBL" id="MXG88238.1"/>
    </source>
</evidence>
<comment type="caution">
    <text evidence="1">The sequence shown here is derived from an EMBL/GenBank/DDBJ whole genome shotgun (WGS) entry which is preliminary data.</text>
</comment>
<dbReference type="EMBL" id="WUEK01000001">
    <property type="protein sequence ID" value="MXG88238.1"/>
    <property type="molecule type" value="Genomic_DNA"/>
</dbReference>
<dbReference type="GO" id="GO:0016874">
    <property type="term" value="F:ligase activity"/>
    <property type="evidence" value="ECO:0007669"/>
    <property type="project" value="UniProtKB-KW"/>
</dbReference>
<reference evidence="1 2" key="1">
    <citation type="submission" date="2019-12" db="EMBL/GenBank/DDBJ databases">
        <authorList>
            <person name="Kun Z."/>
        </authorList>
    </citation>
    <scope>NUCLEOTIDE SEQUENCE [LARGE SCALE GENOMIC DNA]</scope>
    <source>
        <strain evidence="1 2">YIM 123512</strain>
    </source>
</reference>
<dbReference type="EC" id="6.2.1.n2" evidence="1"/>
<gene>
    <name evidence="1" type="ORF">GRQ65_01575</name>
</gene>
<dbReference type="Gene3D" id="3.30.930.10">
    <property type="entry name" value="Bira Bifunctional Protein, Domain 2"/>
    <property type="match status" value="1"/>
</dbReference>
<proteinExistence type="predicted"/>
<dbReference type="NCBIfam" id="NF005479">
    <property type="entry name" value="PRK07080.1"/>
    <property type="match status" value="1"/>
</dbReference>
<name>A0A6L7ERN6_9ACTN</name>
<keyword evidence="1" id="KW-0436">Ligase</keyword>
<dbReference type="InterPro" id="IPR045864">
    <property type="entry name" value="aa-tRNA-synth_II/BPL/LPL"/>
</dbReference>
<accession>A0A6L7ERN6</accession>
<keyword evidence="2" id="KW-1185">Reference proteome</keyword>
<dbReference type="AlphaFoldDB" id="A0A6L7ERN6"/>